<proteinExistence type="predicted"/>
<evidence type="ECO:0000313" key="2">
    <source>
        <dbReference type="EMBL" id="MCM1985248.1"/>
    </source>
</evidence>
<dbReference type="Proteomes" id="UP000031561">
    <property type="component" value="Unassembled WGS sequence"/>
</dbReference>
<feature type="compositionally biased region" description="Basic residues" evidence="1">
    <location>
        <begin position="1"/>
        <end position="19"/>
    </location>
</feature>
<evidence type="ECO:0000313" key="3">
    <source>
        <dbReference type="Proteomes" id="UP000031561"/>
    </source>
</evidence>
<accession>A0ABD4T8Z1</accession>
<feature type="region of interest" description="Disordered" evidence="1">
    <location>
        <begin position="1"/>
        <end position="28"/>
    </location>
</feature>
<dbReference type="AlphaFoldDB" id="A0ABD4T8Z1"/>
<name>A0ABD4T8Z1_9CYAN</name>
<organism evidence="2 3">
    <name type="scientific">Lyngbya confervoides BDU141951</name>
    <dbReference type="NCBI Taxonomy" id="1574623"/>
    <lineage>
        <taxon>Bacteria</taxon>
        <taxon>Bacillati</taxon>
        <taxon>Cyanobacteriota</taxon>
        <taxon>Cyanophyceae</taxon>
        <taxon>Oscillatoriophycideae</taxon>
        <taxon>Oscillatoriales</taxon>
        <taxon>Microcoleaceae</taxon>
        <taxon>Lyngbya</taxon>
    </lineage>
</organism>
<geneLocation type="plasmid" evidence="2">
    <name>unnamed8</name>
</geneLocation>
<feature type="region of interest" description="Disordered" evidence="1">
    <location>
        <begin position="61"/>
        <end position="82"/>
    </location>
</feature>
<protein>
    <submittedName>
        <fullName evidence="2">Transposase</fullName>
    </submittedName>
</protein>
<keyword evidence="2" id="KW-0614">Plasmid</keyword>
<dbReference type="EMBL" id="JTHE03000117">
    <property type="protein sequence ID" value="MCM1985248.1"/>
    <property type="molecule type" value="Genomic_DNA"/>
</dbReference>
<gene>
    <name evidence="2" type="ORF">QQ91_0020750</name>
</gene>
<evidence type="ECO:0000256" key="1">
    <source>
        <dbReference type="SAM" id="MobiDB-lite"/>
    </source>
</evidence>
<keyword evidence="3" id="KW-1185">Reference proteome</keyword>
<sequence>MVNLRRKLKSLQRRLKRKQTGSANWKKAQIKVARLHERVAHTRQDCHCKQAHKNTKFVAAVSSPGAERKGSLLSDPRWSPTG</sequence>
<reference evidence="2 3" key="1">
    <citation type="journal article" date="2015" name="Genome Announc.">
        <title>Draft Genome Sequence of Filamentous Marine Cyanobacterium Lyngbya confervoides Strain BDU141951.</title>
        <authorList>
            <person name="Chandrababunaidu M.M."/>
            <person name="Sen D."/>
            <person name="Tripathy S."/>
        </authorList>
    </citation>
    <scope>NUCLEOTIDE SEQUENCE [LARGE SCALE GENOMIC DNA]</scope>
    <source>
        <strain evidence="2 3">BDU141951</strain>
    </source>
</reference>
<comment type="caution">
    <text evidence="2">The sequence shown here is derived from an EMBL/GenBank/DDBJ whole genome shotgun (WGS) entry which is preliminary data.</text>
</comment>